<evidence type="ECO:0000313" key="2">
    <source>
        <dbReference type="Proteomes" id="UP000824120"/>
    </source>
</evidence>
<organism evidence="1 2">
    <name type="scientific">Solanum commersonii</name>
    <name type="common">Commerson's wild potato</name>
    <name type="synonym">Commerson's nightshade</name>
    <dbReference type="NCBI Taxonomy" id="4109"/>
    <lineage>
        <taxon>Eukaryota</taxon>
        <taxon>Viridiplantae</taxon>
        <taxon>Streptophyta</taxon>
        <taxon>Embryophyta</taxon>
        <taxon>Tracheophyta</taxon>
        <taxon>Spermatophyta</taxon>
        <taxon>Magnoliopsida</taxon>
        <taxon>eudicotyledons</taxon>
        <taxon>Gunneridae</taxon>
        <taxon>Pentapetalae</taxon>
        <taxon>asterids</taxon>
        <taxon>lamiids</taxon>
        <taxon>Solanales</taxon>
        <taxon>Solanaceae</taxon>
        <taxon>Solanoideae</taxon>
        <taxon>Solaneae</taxon>
        <taxon>Solanum</taxon>
    </lineage>
</organism>
<protein>
    <submittedName>
        <fullName evidence="1">Uncharacterized protein</fullName>
    </submittedName>
</protein>
<keyword evidence="2" id="KW-1185">Reference proteome</keyword>
<accession>A0A9J5XJA7</accession>
<reference evidence="1 2" key="1">
    <citation type="submission" date="2020-09" db="EMBL/GenBank/DDBJ databases">
        <title>De no assembly of potato wild relative species, Solanum commersonii.</title>
        <authorList>
            <person name="Cho K."/>
        </authorList>
    </citation>
    <scope>NUCLEOTIDE SEQUENCE [LARGE SCALE GENOMIC DNA]</scope>
    <source>
        <strain evidence="1">LZ3.2</strain>
        <tissue evidence="1">Leaf</tissue>
    </source>
</reference>
<dbReference type="AlphaFoldDB" id="A0A9J5XJA7"/>
<proteinExistence type="predicted"/>
<gene>
    <name evidence="1" type="ORF">H5410_048081</name>
</gene>
<dbReference type="EMBL" id="JACXVP010000009">
    <property type="protein sequence ID" value="KAG5587647.1"/>
    <property type="molecule type" value="Genomic_DNA"/>
</dbReference>
<name>A0A9J5XJA7_SOLCO</name>
<dbReference type="Proteomes" id="UP000824120">
    <property type="component" value="Chromosome 9"/>
</dbReference>
<dbReference type="PANTHER" id="PTHR37235">
    <property type="entry name" value="ZINC METALLOPROTEINASE AUREOLYSIN"/>
    <property type="match status" value="1"/>
</dbReference>
<sequence>MHVIIAKKRPLAQFLGEIDTNRQKEDDCVTVETRQCVTLLQVILFDGCTAFLAVFGCIQPNSCAQFTKQIWNCLSFQGITCIHALGQSYPVPVLVGGSRQLELDVETVVKVLQPGPLGIVEHKFSAEEIQKASDTVKQAVSNWRRQANIEKHSPIMKDFIDV</sequence>
<dbReference type="PANTHER" id="PTHR37235:SF2">
    <property type="entry name" value="OS05G0371500 PROTEIN"/>
    <property type="match status" value="1"/>
</dbReference>
<comment type="caution">
    <text evidence="1">The sequence shown here is derived from an EMBL/GenBank/DDBJ whole genome shotgun (WGS) entry which is preliminary data.</text>
</comment>
<evidence type="ECO:0000313" key="1">
    <source>
        <dbReference type="EMBL" id="KAG5587647.1"/>
    </source>
</evidence>
<dbReference type="OrthoDB" id="651163at2759"/>